<feature type="domain" description="Ketoreductase" evidence="3">
    <location>
        <begin position="330"/>
        <end position="557"/>
    </location>
</feature>
<dbReference type="Proteomes" id="UP000199391">
    <property type="component" value="Unassembled WGS sequence"/>
</dbReference>
<dbReference type="GO" id="GO:0006633">
    <property type="term" value="P:fatty acid biosynthetic process"/>
    <property type="evidence" value="ECO:0007669"/>
    <property type="project" value="TreeGrafter"/>
</dbReference>
<evidence type="ECO:0000313" key="5">
    <source>
        <dbReference type="Proteomes" id="UP000199391"/>
    </source>
</evidence>
<evidence type="ECO:0000259" key="3">
    <source>
        <dbReference type="SMART" id="SM00822"/>
    </source>
</evidence>
<dbReference type="CDD" id="cd08953">
    <property type="entry name" value="KR_2_SDR_x"/>
    <property type="match status" value="1"/>
</dbReference>
<dbReference type="Gene3D" id="3.40.50.720">
    <property type="entry name" value="NAD(P)-binding Rossmann-like Domain"/>
    <property type="match status" value="1"/>
</dbReference>
<name>A0A1I7M4X6_9BURK</name>
<dbReference type="Pfam" id="PF08659">
    <property type="entry name" value="KR"/>
    <property type="match status" value="1"/>
</dbReference>
<dbReference type="SMART" id="SM00822">
    <property type="entry name" value="PKS_KR"/>
    <property type="match status" value="1"/>
</dbReference>
<dbReference type="PANTHER" id="PTHR43775">
    <property type="entry name" value="FATTY ACID SYNTHASE"/>
    <property type="match status" value="1"/>
</dbReference>
<dbReference type="STRING" id="1035707.SAMN05216552_10584"/>
<keyword evidence="2" id="KW-0597">Phosphoprotein</keyword>
<proteinExistence type="predicted"/>
<keyword evidence="1" id="KW-0596">Phosphopantetheine</keyword>
<evidence type="ECO:0000256" key="2">
    <source>
        <dbReference type="ARBA" id="ARBA00022553"/>
    </source>
</evidence>
<dbReference type="InterPro" id="IPR050091">
    <property type="entry name" value="PKS_NRPS_Biosynth_Enz"/>
</dbReference>
<reference evidence="5" key="1">
    <citation type="submission" date="2016-10" db="EMBL/GenBank/DDBJ databases">
        <authorList>
            <person name="Varghese N."/>
            <person name="Submissions S."/>
        </authorList>
    </citation>
    <scope>NUCLEOTIDE SEQUENCE [LARGE SCALE GENOMIC DNA]</scope>
    <source>
        <strain evidence="5">CGMCC 1.11014</strain>
    </source>
</reference>
<dbReference type="SUPFAM" id="SSF51735">
    <property type="entry name" value="NAD(P)-binding Rossmann-fold domains"/>
    <property type="match status" value="2"/>
</dbReference>
<accession>A0A1I7M4X6</accession>
<dbReference type="InterPro" id="IPR057326">
    <property type="entry name" value="KR_dom"/>
</dbReference>
<keyword evidence="5" id="KW-1185">Reference proteome</keyword>
<evidence type="ECO:0000256" key="1">
    <source>
        <dbReference type="ARBA" id="ARBA00022450"/>
    </source>
</evidence>
<protein>
    <submittedName>
        <fullName evidence="4">NAD(P)-dependent dehydrogenase, short-chain alcohol dehydrogenase family</fullName>
    </submittedName>
</protein>
<dbReference type="GO" id="GO:0004312">
    <property type="term" value="F:fatty acid synthase activity"/>
    <property type="evidence" value="ECO:0007669"/>
    <property type="project" value="TreeGrafter"/>
</dbReference>
<dbReference type="InterPro" id="IPR013968">
    <property type="entry name" value="PKS_KR"/>
</dbReference>
<organism evidence="4 5">
    <name type="scientific">Pseudoduganella namucuonensis</name>
    <dbReference type="NCBI Taxonomy" id="1035707"/>
    <lineage>
        <taxon>Bacteria</taxon>
        <taxon>Pseudomonadati</taxon>
        <taxon>Pseudomonadota</taxon>
        <taxon>Betaproteobacteria</taxon>
        <taxon>Burkholderiales</taxon>
        <taxon>Oxalobacteraceae</taxon>
        <taxon>Telluria group</taxon>
        <taxon>Pseudoduganella</taxon>
    </lineage>
</organism>
<evidence type="ECO:0000313" key="4">
    <source>
        <dbReference type="EMBL" id="SFV17002.1"/>
    </source>
</evidence>
<gene>
    <name evidence="4" type="ORF">SAMN05216552_10584</name>
</gene>
<dbReference type="AlphaFoldDB" id="A0A1I7M4X6"/>
<dbReference type="EMBL" id="FPBO01000058">
    <property type="protein sequence ID" value="SFV17002.1"/>
    <property type="molecule type" value="Genomic_DNA"/>
</dbReference>
<dbReference type="InterPro" id="IPR036291">
    <property type="entry name" value="NAD(P)-bd_dom_sf"/>
</dbReference>
<dbReference type="PANTHER" id="PTHR43775:SF37">
    <property type="entry name" value="SI:DKEY-61P9.11"/>
    <property type="match status" value="1"/>
</dbReference>
<sequence>MNAYKFLFHERPPAGSAAPAVGKIAQIVDWLNQSFLSTESDGTGGMTPKKMRVPMSPRLGTVGTVEPFRIKEPVLRYVVRACALPVEAGSEASELPREFPVLLVGADSALAKALRYALEQQGYSVRQLIPGTTTYRLDPQRVVVDLSAPAPVRAWRRLESAHAPIGALINLMGADYWADGGHVGKPVEGHGPIPPTRHLHDARALFLLLQVVEDDLMASAVHGGGRLLIVTRLDGRFGLARSRELDACSAGTLGVAKSAAREWPAVTVRCVDAAPDIMPEALAPRLLAELQGRGDAIEIGLTTEGRWNVDLHHEAAPRQTPIGLRLEPKAVLLVTGGAYGITAEIACALAAKYQPTLVLVGRSALPDEEDEMTRDIPAGKALQQVVLRQLRAMNPRVPVSQVMATTRNIIKERRIRANLAIMRGSGAQVEYHAIDVRDRTAFGELIDGIYRRYDRIDGVLHGAGVVNDRLIRDKTLRSFNTVFDTKVLPALLLAQKLQPKSLKFIAFFSSLAGRFGDVGQCDYSAANEVLNKLADSLSYSWPHVHALTINWGPWDADMVDDGLRRLYAARTIQPITLADGKRRFLSELERGASGEPELVITSSMRQIASLQARR</sequence>
<dbReference type="RefSeq" id="WP_177307754.1">
    <property type="nucleotide sequence ID" value="NZ_FPBO01000058.1"/>
</dbReference>